<protein>
    <submittedName>
        <fullName evidence="1">Uncharacterized protein</fullName>
    </submittedName>
</protein>
<sequence>MSRFSRPAFVAQGRHAPSRFEPLASQTTQLMCVRVACSTGHR</sequence>
<evidence type="ECO:0000313" key="1">
    <source>
        <dbReference type="EMBL" id="KWS06907.1"/>
    </source>
</evidence>
<reference evidence="1 2" key="1">
    <citation type="journal article" date="2014" name="Genome Announc.">
        <title>Draft Genome Sequence of Lysobacter capsici AZ78, a Bacterium Antagonistic to Plant-Pathogenic Oomycetes.</title>
        <authorList>
            <person name="Puopolo G."/>
            <person name="Sonego P."/>
            <person name="Engelen K."/>
            <person name="Pertot I."/>
        </authorList>
    </citation>
    <scope>NUCLEOTIDE SEQUENCE [LARGE SCALE GENOMIC DNA]</scope>
    <source>
        <strain evidence="1 2">AZ78</strain>
    </source>
</reference>
<dbReference type="AlphaFoldDB" id="A0A120AHY4"/>
<dbReference type="EMBL" id="JAJA02000001">
    <property type="protein sequence ID" value="KWS06907.1"/>
    <property type="molecule type" value="Genomic_DNA"/>
</dbReference>
<keyword evidence="2" id="KW-1185">Reference proteome</keyword>
<dbReference type="Proteomes" id="UP000023435">
    <property type="component" value="Unassembled WGS sequence"/>
</dbReference>
<name>A0A120AHY4_9GAMM</name>
<evidence type="ECO:0000313" key="2">
    <source>
        <dbReference type="Proteomes" id="UP000023435"/>
    </source>
</evidence>
<gene>
    <name evidence="1" type="ORF">AZ78_4467</name>
</gene>
<comment type="caution">
    <text evidence="1">The sequence shown here is derived from an EMBL/GenBank/DDBJ whole genome shotgun (WGS) entry which is preliminary data.</text>
</comment>
<organism evidence="1 2">
    <name type="scientific">Lysobacter capsici AZ78</name>
    <dbReference type="NCBI Taxonomy" id="1444315"/>
    <lineage>
        <taxon>Bacteria</taxon>
        <taxon>Pseudomonadati</taxon>
        <taxon>Pseudomonadota</taxon>
        <taxon>Gammaproteobacteria</taxon>
        <taxon>Lysobacterales</taxon>
        <taxon>Lysobacteraceae</taxon>
        <taxon>Lysobacter</taxon>
    </lineage>
</organism>
<accession>A0A120AHY4</accession>
<proteinExistence type="predicted"/>